<dbReference type="Proteomes" id="UP000485058">
    <property type="component" value="Unassembled WGS sequence"/>
</dbReference>
<dbReference type="EMBL" id="BLLF01002707">
    <property type="protein sequence ID" value="GFH25067.1"/>
    <property type="molecule type" value="Genomic_DNA"/>
</dbReference>
<protein>
    <submittedName>
        <fullName evidence="2">Uncharacterized protein</fullName>
    </submittedName>
</protein>
<comment type="caution">
    <text evidence="2">The sequence shown here is derived from an EMBL/GenBank/DDBJ whole genome shotgun (WGS) entry which is preliminary data.</text>
</comment>
<keyword evidence="3" id="KW-1185">Reference proteome</keyword>
<gene>
    <name evidence="2" type="ORF">HaLaN_22968</name>
</gene>
<proteinExistence type="predicted"/>
<feature type="compositionally biased region" description="Low complexity" evidence="1">
    <location>
        <begin position="32"/>
        <end position="45"/>
    </location>
</feature>
<name>A0A699ZQI2_HAELA</name>
<organism evidence="2 3">
    <name type="scientific">Haematococcus lacustris</name>
    <name type="common">Green alga</name>
    <name type="synonym">Haematococcus pluvialis</name>
    <dbReference type="NCBI Taxonomy" id="44745"/>
    <lineage>
        <taxon>Eukaryota</taxon>
        <taxon>Viridiplantae</taxon>
        <taxon>Chlorophyta</taxon>
        <taxon>core chlorophytes</taxon>
        <taxon>Chlorophyceae</taxon>
        <taxon>CS clade</taxon>
        <taxon>Chlamydomonadales</taxon>
        <taxon>Haematococcaceae</taxon>
        <taxon>Haematococcus</taxon>
    </lineage>
</organism>
<evidence type="ECO:0000313" key="2">
    <source>
        <dbReference type="EMBL" id="GFH25067.1"/>
    </source>
</evidence>
<reference evidence="2 3" key="1">
    <citation type="submission" date="2020-02" db="EMBL/GenBank/DDBJ databases">
        <title>Draft genome sequence of Haematococcus lacustris strain NIES-144.</title>
        <authorList>
            <person name="Morimoto D."/>
            <person name="Nakagawa S."/>
            <person name="Yoshida T."/>
            <person name="Sawayama S."/>
        </authorList>
    </citation>
    <scope>NUCLEOTIDE SEQUENCE [LARGE SCALE GENOMIC DNA]</scope>
    <source>
        <strain evidence="2 3">NIES-144</strain>
    </source>
</reference>
<dbReference type="AlphaFoldDB" id="A0A699ZQI2"/>
<accession>A0A699ZQI2</accession>
<evidence type="ECO:0000256" key="1">
    <source>
        <dbReference type="SAM" id="MobiDB-lite"/>
    </source>
</evidence>
<sequence>MAGVGEAFTWHAASSRTVFQKEAVEHHPGSIQGQQQQQEVGEEGVLTQSSRASRLLPPLRQADAEGHAGGARQLAPPGLLGVHRRCASCLSQPAT</sequence>
<feature type="region of interest" description="Disordered" evidence="1">
    <location>
        <begin position="20"/>
        <end position="54"/>
    </location>
</feature>
<evidence type="ECO:0000313" key="3">
    <source>
        <dbReference type="Proteomes" id="UP000485058"/>
    </source>
</evidence>